<dbReference type="Gene3D" id="1.25.40.10">
    <property type="entry name" value="Tetratricopeptide repeat domain"/>
    <property type="match status" value="2"/>
</dbReference>
<dbReference type="EMBL" id="PGFF01000001">
    <property type="protein sequence ID" value="PJJ72914.1"/>
    <property type="molecule type" value="Genomic_DNA"/>
</dbReference>
<dbReference type="SUPFAM" id="SSF52540">
    <property type="entry name" value="P-loop containing nucleoside triphosphate hydrolases"/>
    <property type="match status" value="1"/>
</dbReference>
<dbReference type="InterPro" id="IPR036388">
    <property type="entry name" value="WH-like_DNA-bd_sf"/>
</dbReference>
<protein>
    <submittedName>
        <fullName evidence="2">Putative ATPase</fullName>
    </submittedName>
</protein>
<dbReference type="AlphaFoldDB" id="A0A2M9CLZ7"/>
<dbReference type="Gene3D" id="1.10.10.10">
    <property type="entry name" value="Winged helix-like DNA-binding domain superfamily/Winged helix DNA-binding domain"/>
    <property type="match status" value="1"/>
</dbReference>
<feature type="domain" description="Bacterial transcriptional activator" evidence="1">
    <location>
        <begin position="100"/>
        <end position="237"/>
    </location>
</feature>
<evidence type="ECO:0000313" key="3">
    <source>
        <dbReference type="Proteomes" id="UP000228758"/>
    </source>
</evidence>
<dbReference type="SMART" id="SM01043">
    <property type="entry name" value="BTAD"/>
    <property type="match status" value="1"/>
</dbReference>
<comment type="caution">
    <text evidence="2">The sequence shown here is derived from an EMBL/GenBank/DDBJ whole genome shotgun (WGS) entry which is preliminary data.</text>
</comment>
<gene>
    <name evidence="2" type="ORF">CLV46_2493</name>
</gene>
<sequence length="917" mass="96526">MTEHPPTVRLSLFGPVTVRRDDVALPIGGDIPRAIVARLAVDAGVAVPADELVRDVWGDAPASILTSLRSHVSRLRGGPLADLLEGGRDGYRLTLEPTAIDARRIAAAADRAEGAPIDADLAAELADLERAWDGDPLADLTGFPFLETARARMRNDRLRAALALARVRLDRGENATASLGLTDIAAEHPLDDDVQTLLSTALARSGRTSDALAALDAAQREGGTLSPALADLRSRILRQEPEVLGTTAVSAETVQRTGVPIPLTPLVGRTPELEALTRARAAARLVTLVGAAGVGKTRLVVEHARAATSETDDEQWLADLTVVDRGDKVPSLLADLVGAHEADLDAIARRLSGRRVLLVLDNAEHVLDAVRSAVETLLARAVGLTIVVTSREQLGIRGERIVRIGPLDGSRLGEAVTIFEQRAQESSPGFEVNEATAELVREVCRTLDGIPLALNLAASRLDVLPLPALVRSLQRGTDLAAGSGRHGSLANAIGWSAALLEEHERDLMTQLALFVGPFTLDAVAGICESAAGDPVALTAGLVRKSLVAVTGDEGGERRYRLLDSIRAYFAQQPKTFPVEEWRARHAVWMAGFAVEKGGLLVTADARPAHIALDHARPDLQLALDTAVAMGSRPLALMLFAGQATHWFRRGLFGEGLGSAERAFAVPGEAPPPLEGRALLGRTMLAYQSGDAVSAFGYIREAARLGNESGDADLEAIALANDAYGLALLGDPTAAESLMERAVTLSEHSPAWVRGEVEMCHGQMQRGLGRPAQALRVLARARALAAEAGYRWAETSATYVTGKVLIDVGRGADAVAVLRPGVAGALASDDPTSALALLNALGGAAALLGKPEVGATLFGMVDAMGVRYEYNPVTTEGADAQSHRDRVRAALDAEAFEAAEQRGRGLGFSAALELAATL</sequence>
<dbReference type="RefSeq" id="WP_100365058.1">
    <property type="nucleotide sequence ID" value="NZ_PGFF01000001.1"/>
</dbReference>
<dbReference type="SUPFAM" id="SSF46894">
    <property type="entry name" value="C-terminal effector domain of the bipartite response regulators"/>
    <property type="match status" value="1"/>
</dbReference>
<dbReference type="InterPro" id="IPR027417">
    <property type="entry name" value="P-loop_NTPase"/>
</dbReference>
<dbReference type="GO" id="GO:0003677">
    <property type="term" value="F:DNA binding"/>
    <property type="evidence" value="ECO:0007669"/>
    <property type="project" value="InterPro"/>
</dbReference>
<dbReference type="Proteomes" id="UP000228758">
    <property type="component" value="Unassembled WGS sequence"/>
</dbReference>
<dbReference type="GO" id="GO:0006355">
    <property type="term" value="P:regulation of DNA-templated transcription"/>
    <property type="evidence" value="ECO:0007669"/>
    <property type="project" value="InterPro"/>
</dbReference>
<dbReference type="PRINTS" id="PR00364">
    <property type="entry name" value="DISEASERSIST"/>
</dbReference>
<accession>A0A2M9CLZ7</accession>
<keyword evidence="3" id="KW-1185">Reference proteome</keyword>
<evidence type="ECO:0000259" key="1">
    <source>
        <dbReference type="SMART" id="SM01043"/>
    </source>
</evidence>
<dbReference type="SUPFAM" id="SSF48452">
    <property type="entry name" value="TPR-like"/>
    <property type="match status" value="2"/>
</dbReference>
<dbReference type="PANTHER" id="PTHR47691">
    <property type="entry name" value="REGULATOR-RELATED"/>
    <property type="match status" value="1"/>
</dbReference>
<organism evidence="2 3">
    <name type="scientific">Diaminobutyricimonas aerilata</name>
    <dbReference type="NCBI Taxonomy" id="1162967"/>
    <lineage>
        <taxon>Bacteria</taxon>
        <taxon>Bacillati</taxon>
        <taxon>Actinomycetota</taxon>
        <taxon>Actinomycetes</taxon>
        <taxon>Micrococcales</taxon>
        <taxon>Microbacteriaceae</taxon>
        <taxon>Diaminobutyricimonas</taxon>
    </lineage>
</organism>
<name>A0A2M9CLZ7_9MICO</name>
<dbReference type="OrthoDB" id="134501at2"/>
<proteinExistence type="predicted"/>
<dbReference type="Pfam" id="PF25872">
    <property type="entry name" value="HTH_77"/>
    <property type="match status" value="1"/>
</dbReference>
<dbReference type="Gene3D" id="3.40.50.300">
    <property type="entry name" value="P-loop containing nucleotide triphosphate hydrolases"/>
    <property type="match status" value="1"/>
</dbReference>
<dbReference type="PANTHER" id="PTHR47691:SF3">
    <property type="entry name" value="HTH-TYPE TRANSCRIPTIONAL REGULATOR RV0890C-RELATED"/>
    <property type="match status" value="1"/>
</dbReference>
<dbReference type="InterPro" id="IPR005158">
    <property type="entry name" value="BTAD"/>
</dbReference>
<evidence type="ECO:0000313" key="2">
    <source>
        <dbReference type="EMBL" id="PJJ72914.1"/>
    </source>
</evidence>
<dbReference type="Pfam" id="PF03704">
    <property type="entry name" value="BTAD"/>
    <property type="match status" value="1"/>
</dbReference>
<dbReference type="InterPro" id="IPR011990">
    <property type="entry name" value="TPR-like_helical_dom_sf"/>
</dbReference>
<dbReference type="InterPro" id="IPR016032">
    <property type="entry name" value="Sig_transdc_resp-reg_C-effctor"/>
</dbReference>
<dbReference type="InterPro" id="IPR058852">
    <property type="entry name" value="HTH_77"/>
</dbReference>
<reference evidence="2 3" key="1">
    <citation type="submission" date="2017-11" db="EMBL/GenBank/DDBJ databases">
        <title>Genomic Encyclopedia of Archaeal and Bacterial Type Strains, Phase II (KMG-II): From Individual Species to Whole Genera.</title>
        <authorList>
            <person name="Goeker M."/>
        </authorList>
    </citation>
    <scope>NUCLEOTIDE SEQUENCE [LARGE SCALE GENOMIC DNA]</scope>
    <source>
        <strain evidence="2 3">DSM 27393</strain>
    </source>
</reference>